<dbReference type="AlphaFoldDB" id="A0AAQ3MJY5"/>
<dbReference type="InterPro" id="IPR050378">
    <property type="entry name" value="Metallo-dep_Hydrolases_sf"/>
</dbReference>
<keyword evidence="2" id="KW-1185">Reference proteome</keyword>
<dbReference type="GO" id="GO:0004157">
    <property type="term" value="F:dihydropyrimidinase activity"/>
    <property type="evidence" value="ECO:0007669"/>
    <property type="project" value="TreeGrafter"/>
</dbReference>
<evidence type="ECO:0008006" key="3">
    <source>
        <dbReference type="Google" id="ProtNLM"/>
    </source>
</evidence>
<evidence type="ECO:0000313" key="1">
    <source>
        <dbReference type="EMBL" id="WVY92452.1"/>
    </source>
</evidence>
<dbReference type="Gene3D" id="2.30.40.10">
    <property type="entry name" value="Urease, subunit C, domain 1"/>
    <property type="match status" value="1"/>
</dbReference>
<accession>A0AAQ3MJY5</accession>
<reference evidence="1 2" key="1">
    <citation type="journal article" date="2023" name="Life. Sci Alliance">
        <title>Evolutionary insights into 3D genome organization and epigenetic landscape of Vigna mungo.</title>
        <authorList>
            <person name="Junaid A."/>
            <person name="Singh B."/>
            <person name="Bhatia S."/>
        </authorList>
    </citation>
    <scope>NUCLEOTIDE SEQUENCE [LARGE SCALE GENOMIC DNA]</scope>
    <source>
        <strain evidence="1">Urdbean</strain>
    </source>
</reference>
<dbReference type="PANTHER" id="PTHR11647:SF1">
    <property type="entry name" value="COLLAPSIN RESPONSE MEDIATOR PROTEIN"/>
    <property type="match status" value="1"/>
</dbReference>
<dbReference type="GO" id="GO:0006208">
    <property type="term" value="P:pyrimidine nucleobase catabolic process"/>
    <property type="evidence" value="ECO:0007669"/>
    <property type="project" value="TreeGrafter"/>
</dbReference>
<evidence type="ECO:0000313" key="2">
    <source>
        <dbReference type="Proteomes" id="UP001374535"/>
    </source>
</evidence>
<protein>
    <recommendedName>
        <fullName evidence="3">Dihydropyrimidinase</fullName>
    </recommendedName>
</protein>
<dbReference type="GO" id="GO:0005829">
    <property type="term" value="C:cytosol"/>
    <property type="evidence" value="ECO:0007669"/>
    <property type="project" value="TreeGrafter"/>
</dbReference>
<dbReference type="InterPro" id="IPR011059">
    <property type="entry name" value="Metal-dep_hydrolase_composite"/>
</dbReference>
<dbReference type="Proteomes" id="UP001374535">
    <property type="component" value="Chromosome 10"/>
</dbReference>
<gene>
    <name evidence="1" type="ORF">V8G54_031540</name>
</gene>
<dbReference type="PANTHER" id="PTHR11647">
    <property type="entry name" value="HYDRANTOINASE/DIHYDROPYRIMIDINASE FAMILY MEMBER"/>
    <property type="match status" value="1"/>
</dbReference>
<dbReference type="SUPFAM" id="SSF51338">
    <property type="entry name" value="Composite domain of metallo-dependent hydrolases"/>
    <property type="match status" value="1"/>
</dbReference>
<proteinExistence type="predicted"/>
<organism evidence="1 2">
    <name type="scientific">Vigna mungo</name>
    <name type="common">Black gram</name>
    <name type="synonym">Phaseolus mungo</name>
    <dbReference type="NCBI Taxonomy" id="3915"/>
    <lineage>
        <taxon>Eukaryota</taxon>
        <taxon>Viridiplantae</taxon>
        <taxon>Streptophyta</taxon>
        <taxon>Embryophyta</taxon>
        <taxon>Tracheophyta</taxon>
        <taxon>Spermatophyta</taxon>
        <taxon>Magnoliopsida</taxon>
        <taxon>eudicotyledons</taxon>
        <taxon>Gunneridae</taxon>
        <taxon>Pentapetalae</taxon>
        <taxon>rosids</taxon>
        <taxon>fabids</taxon>
        <taxon>Fabales</taxon>
        <taxon>Fabaceae</taxon>
        <taxon>Papilionoideae</taxon>
        <taxon>50 kb inversion clade</taxon>
        <taxon>NPAAA clade</taxon>
        <taxon>indigoferoid/millettioid clade</taxon>
        <taxon>Phaseoleae</taxon>
        <taxon>Vigna</taxon>
    </lineage>
</organism>
<name>A0AAQ3MJY5_VIGMU</name>
<sequence length="114" mass="12093">MIPGALSSKLLIKGGTVVNAHHQQVADVYIEDGIIVAIKPAITVGDEVTVIDATGKFVMPGSVDISSGEGTICLASLLASTLKCCVKQYFGLEFGTLCTIGWCSYPRKLEFNAW</sequence>
<dbReference type="EMBL" id="CP144691">
    <property type="protein sequence ID" value="WVY92452.1"/>
    <property type="molecule type" value="Genomic_DNA"/>
</dbReference>